<feature type="compositionally biased region" description="Low complexity" evidence="1">
    <location>
        <begin position="66"/>
        <end position="105"/>
    </location>
</feature>
<reference evidence="2" key="1">
    <citation type="submission" date="2023-10" db="EMBL/GenBank/DDBJ databases">
        <authorList>
            <person name="Chen Y."/>
            <person name="Shah S."/>
            <person name="Dougan E. K."/>
            <person name="Thang M."/>
            <person name="Chan C."/>
        </authorList>
    </citation>
    <scope>NUCLEOTIDE SEQUENCE [LARGE SCALE GENOMIC DNA]</scope>
</reference>
<feature type="compositionally biased region" description="Basic and acidic residues" evidence="1">
    <location>
        <begin position="30"/>
        <end position="51"/>
    </location>
</feature>
<feature type="region of interest" description="Disordered" evidence="1">
    <location>
        <begin position="129"/>
        <end position="152"/>
    </location>
</feature>
<proteinExistence type="predicted"/>
<comment type="caution">
    <text evidence="2">The sequence shown here is derived from an EMBL/GenBank/DDBJ whole genome shotgun (WGS) entry which is preliminary data.</text>
</comment>
<feature type="non-terminal residue" evidence="2">
    <location>
        <position position="1"/>
    </location>
</feature>
<feature type="compositionally biased region" description="Gly residues" evidence="1">
    <location>
        <begin position="52"/>
        <end position="65"/>
    </location>
</feature>
<evidence type="ECO:0000313" key="2">
    <source>
        <dbReference type="EMBL" id="CAK0788868.1"/>
    </source>
</evidence>
<feature type="non-terminal residue" evidence="2">
    <location>
        <position position="152"/>
    </location>
</feature>
<evidence type="ECO:0000313" key="3">
    <source>
        <dbReference type="Proteomes" id="UP001189429"/>
    </source>
</evidence>
<name>A0ABN9P823_9DINO</name>
<dbReference type="Proteomes" id="UP001189429">
    <property type="component" value="Unassembled WGS sequence"/>
</dbReference>
<keyword evidence="3" id="KW-1185">Reference proteome</keyword>
<accession>A0ABN9P823</accession>
<protein>
    <submittedName>
        <fullName evidence="2">Uncharacterized protein</fullName>
    </submittedName>
</protein>
<gene>
    <name evidence="2" type="ORF">PCOR1329_LOCUS596</name>
</gene>
<feature type="region of interest" description="Disordered" evidence="1">
    <location>
        <begin position="26"/>
        <end position="108"/>
    </location>
</feature>
<organism evidence="2 3">
    <name type="scientific">Prorocentrum cordatum</name>
    <dbReference type="NCBI Taxonomy" id="2364126"/>
    <lineage>
        <taxon>Eukaryota</taxon>
        <taxon>Sar</taxon>
        <taxon>Alveolata</taxon>
        <taxon>Dinophyceae</taxon>
        <taxon>Prorocentrales</taxon>
        <taxon>Prorocentraceae</taxon>
        <taxon>Prorocentrum</taxon>
    </lineage>
</organism>
<sequence length="152" mass="14765">QGTARSVDLSSARSAARAAAIAACALGGEASDKEDEKAGGAEGGHRARERSGGAGGPGERGGAGHGAAEAAEITSTPPARCGAGRTGAARRAPARPRTATGAPCPDQRLRCGSAGLVLPPSQRLQVCPACRDAGPPRGGAAGASAPSVRRRP</sequence>
<dbReference type="EMBL" id="CAUYUJ010000127">
    <property type="protein sequence ID" value="CAK0788868.1"/>
    <property type="molecule type" value="Genomic_DNA"/>
</dbReference>
<evidence type="ECO:0000256" key="1">
    <source>
        <dbReference type="SAM" id="MobiDB-lite"/>
    </source>
</evidence>
<feature type="compositionally biased region" description="Low complexity" evidence="1">
    <location>
        <begin position="142"/>
        <end position="152"/>
    </location>
</feature>